<evidence type="ECO:0000256" key="14">
    <source>
        <dbReference type="ARBA" id="ARBA00023221"/>
    </source>
</evidence>
<evidence type="ECO:0000256" key="15">
    <source>
        <dbReference type="ARBA" id="ARBA00029435"/>
    </source>
</evidence>
<feature type="transmembrane region" description="Helical" evidence="18">
    <location>
        <begin position="674"/>
        <end position="695"/>
    </location>
</feature>
<feature type="transmembrane region" description="Helical" evidence="18">
    <location>
        <begin position="636"/>
        <end position="662"/>
    </location>
</feature>
<dbReference type="EMBL" id="JBANMG010000007">
    <property type="protein sequence ID" value="KAK6951275.1"/>
    <property type="molecule type" value="Genomic_DNA"/>
</dbReference>
<dbReference type="PANTHER" id="PTHR21257">
    <property type="entry name" value="DELTA(14)-STEROL REDUCTASE"/>
    <property type="match status" value="1"/>
</dbReference>
<keyword evidence="13 18" id="KW-1207">Sterol metabolism</keyword>
<sequence length="972" mass="109826">MAEALTLIGGLAAIMQLAGSVVKLTKELRIAKESAAVMNENSKAKRAELIQKILRQCKSVKGGFARLVRRFININGADTTPLGTFWARLLWLWKRPDVLELRLNLQSAIANVTLLCILFAYEESKRKNADSEKLEMLQERLQNWVATAGKLRRELAEYKKHNVPETALEDSHDMVEEDSRQLEKHVTLDEMVGTHNNRALRPNRAFSAADTGYNREEQAPSTAGERQRPLIVPSEQLSERIIGDSVRDDGHGEILEIGDGSVEEVADPNTGSDATAIEIEAPDQVLQPASQSYIEELPRVSEQNSGPEGTELPKINPSEVSEIPHYNSYLDGRSERVDPSIASKSSSATQLEESEASHDSWSDESRGPYIAVAPFGGPRSRKRPRRPRPQSPIGSGRKKELFDGMVETPGRRATRRKSQFPPIADGASDDGDSSSAAETTRSTRSTSVRRRGVGKFIENIDDSDTGSKDEEFSPVAKEKISTVLNGNGNGNGNGNVKSENGHANGHTNGHANGNVKEKVVDGWKPGMDPKVDHSGVFEFGGSLGTLALMIGFPTLMWYMWIGATYYDGKFPLPFEGESLTDFGWRMWNHVYTGAFPHLRAWRIYWTYIIFEAACYCLLPGVWGYGKPLPFKGGKQLEYYCSAYASFYFTILVIAVLHFTGWFKINTLLDEFGPLLSVAILSGFLVAFVAYFSALIRGAQHRMTGYPIYDFFMGAELNPRMFGILDFKMFYEVRIPWYILFGLTCAAAARQYENYGYVSGEVWFLLMAHYLYANACSKGEQLIITTWDMYYEKWGFMLIFWNMAGVPLSYCHCTLYLANHHPSEYAWNKYALAVFFVLYICVYIIWDQANGQKNAFRSKERGTLQKRYAFPPLPWIYIDNPKTIDTQTGDKLLVDGWYGYARKLHYTCDAFFAISWGLITGFNSPFPWFYPVFFCCMIAHRANRDIERCKAKYGDAWKEYERQVPYLFIPYVI</sequence>
<gene>
    <name evidence="20" type="ORF">Daesc_007806</name>
</gene>
<keyword evidence="21" id="KW-1185">Reference proteome</keyword>
<comment type="catalytic activity">
    <reaction evidence="17">
        <text>ergosterol + NADP(+) = ergosta-5,7,22,24(28)-tetraen-3beta-ol + NADPH + H(+)</text>
        <dbReference type="Rhea" id="RHEA:18501"/>
        <dbReference type="ChEBI" id="CHEBI:15378"/>
        <dbReference type="ChEBI" id="CHEBI:16933"/>
        <dbReference type="ChEBI" id="CHEBI:18249"/>
        <dbReference type="ChEBI" id="CHEBI:57783"/>
        <dbReference type="ChEBI" id="CHEBI:58349"/>
        <dbReference type="EC" id="1.3.1.71"/>
    </reaction>
    <physiologicalReaction direction="right-to-left" evidence="17">
        <dbReference type="Rhea" id="RHEA:18503"/>
    </physiologicalReaction>
</comment>
<feature type="transmembrane region" description="Helical" evidence="18">
    <location>
        <begin position="793"/>
        <end position="817"/>
    </location>
</feature>
<evidence type="ECO:0000256" key="19">
    <source>
        <dbReference type="SAM" id="MobiDB-lite"/>
    </source>
</evidence>
<keyword evidence="4 18" id="KW-0812">Transmembrane</keyword>
<feature type="transmembrane region" description="Helical" evidence="18">
    <location>
        <begin position="536"/>
        <end position="560"/>
    </location>
</feature>
<evidence type="ECO:0000256" key="5">
    <source>
        <dbReference type="ARBA" id="ARBA00022824"/>
    </source>
</evidence>
<keyword evidence="10 18" id="KW-0756">Sterol biosynthesis</keyword>
<organism evidence="20 21">
    <name type="scientific">Daldinia eschscholtzii</name>
    <dbReference type="NCBI Taxonomy" id="292717"/>
    <lineage>
        <taxon>Eukaryota</taxon>
        <taxon>Fungi</taxon>
        <taxon>Dikarya</taxon>
        <taxon>Ascomycota</taxon>
        <taxon>Pezizomycotina</taxon>
        <taxon>Sordariomycetes</taxon>
        <taxon>Xylariomycetidae</taxon>
        <taxon>Xylariales</taxon>
        <taxon>Hypoxylaceae</taxon>
        <taxon>Daldinia</taxon>
    </lineage>
</organism>
<dbReference type="PANTHER" id="PTHR21257:SF31">
    <property type="entry name" value="DELTA(24(24(1)))-STEROL REDUCTASE ERG4"/>
    <property type="match status" value="1"/>
</dbReference>
<evidence type="ECO:0000256" key="4">
    <source>
        <dbReference type="ARBA" id="ARBA00022692"/>
    </source>
</evidence>
<dbReference type="GO" id="GO:0006696">
    <property type="term" value="P:ergosterol biosynthetic process"/>
    <property type="evidence" value="ECO:0007669"/>
    <property type="project" value="UniProtKB-ARBA"/>
</dbReference>
<keyword evidence="8 18" id="KW-1133">Transmembrane helix</keyword>
<dbReference type="InterPro" id="IPR018083">
    <property type="entry name" value="Sterol_reductase_CS"/>
</dbReference>
<feature type="transmembrane region" description="Helical" evidence="18">
    <location>
        <begin position="728"/>
        <end position="748"/>
    </location>
</feature>
<dbReference type="FunFam" id="1.20.120.1630:FF:000003">
    <property type="entry name" value="C-24(28) sterol reductase"/>
    <property type="match status" value="1"/>
</dbReference>
<feature type="region of interest" description="Disordered" evidence="19">
    <location>
        <begin position="203"/>
        <end position="227"/>
    </location>
</feature>
<dbReference type="Proteomes" id="UP001369815">
    <property type="component" value="Unassembled WGS sequence"/>
</dbReference>
<dbReference type="EC" id="1.3.1.71" evidence="16 18"/>
<dbReference type="GO" id="GO:0000246">
    <property type="term" value="F:Delta24(24-1) sterol reductase activity"/>
    <property type="evidence" value="ECO:0007669"/>
    <property type="project" value="UniProtKB-EC"/>
</dbReference>
<evidence type="ECO:0000256" key="10">
    <source>
        <dbReference type="ARBA" id="ARBA00023011"/>
    </source>
</evidence>
<keyword evidence="11 18" id="KW-0443">Lipid metabolism</keyword>
<reference evidence="20 21" key="1">
    <citation type="journal article" date="2024" name="Front Chem Biol">
        <title>Unveiling the potential of Daldinia eschscholtzii MFLUCC 19-0629 through bioactivity and bioinformatics studies for enhanced sustainable agriculture production.</title>
        <authorList>
            <person name="Brooks S."/>
            <person name="Weaver J.A."/>
            <person name="Klomchit A."/>
            <person name="Alharthi S.A."/>
            <person name="Onlamun T."/>
            <person name="Nurani R."/>
            <person name="Vong T.K."/>
            <person name="Alberti F."/>
            <person name="Greco C."/>
        </authorList>
    </citation>
    <scope>NUCLEOTIDE SEQUENCE [LARGE SCALE GENOMIC DNA]</scope>
    <source>
        <strain evidence="20">MFLUCC 19-0629</strain>
    </source>
</reference>
<feature type="compositionally biased region" description="Polar residues" evidence="19">
    <location>
        <begin position="342"/>
        <end position="351"/>
    </location>
</feature>
<accession>A0AAX6MF89</accession>
<feature type="transmembrane region" description="Helical" evidence="18">
    <location>
        <begin position="604"/>
        <end position="624"/>
    </location>
</feature>
<keyword evidence="9 18" id="KW-0560">Oxidoreductase</keyword>
<comment type="pathway">
    <text evidence="15 18">Steroid metabolism; ergosterol biosynthesis.</text>
</comment>
<evidence type="ECO:0000256" key="8">
    <source>
        <dbReference type="ARBA" id="ARBA00022989"/>
    </source>
</evidence>
<keyword evidence="7 18" id="KW-0752">Steroid biosynthesis</keyword>
<evidence type="ECO:0000256" key="17">
    <source>
        <dbReference type="ARBA" id="ARBA00048918"/>
    </source>
</evidence>
<keyword evidence="14 18" id="KW-0753">Steroid metabolism</keyword>
<feature type="region of interest" description="Disordered" evidence="19">
    <location>
        <begin position="483"/>
        <end position="514"/>
    </location>
</feature>
<comment type="similarity">
    <text evidence="2 18">Belongs to the ERG4/ERG24 family.</text>
</comment>
<feature type="compositionally biased region" description="Low complexity" evidence="19">
    <location>
        <begin position="501"/>
        <end position="514"/>
    </location>
</feature>
<dbReference type="InterPro" id="IPR001171">
    <property type="entry name" value="ERG24_DHCR-like"/>
</dbReference>
<comment type="caution">
    <text evidence="20">The sequence shown here is derived from an EMBL/GenBank/DDBJ whole genome shotgun (WGS) entry which is preliminary data.</text>
</comment>
<dbReference type="AlphaFoldDB" id="A0AAX6MF89"/>
<protein>
    <recommendedName>
        <fullName evidence="16 18">Delta(24(24(1)))-sterol reductase</fullName>
        <ecNumber evidence="16 18">1.3.1.71</ecNumber>
    </recommendedName>
    <alternativeName>
        <fullName evidence="18">C-24(28) sterol reductase</fullName>
    </alternativeName>
    <alternativeName>
        <fullName evidence="18">Sterol Delta(24(28))-reductase</fullName>
    </alternativeName>
</protein>
<evidence type="ECO:0000256" key="3">
    <source>
        <dbReference type="ARBA" id="ARBA00022516"/>
    </source>
</evidence>
<evidence type="ECO:0000256" key="6">
    <source>
        <dbReference type="ARBA" id="ARBA00022857"/>
    </source>
</evidence>
<dbReference type="GO" id="GO:0005789">
    <property type="term" value="C:endoplasmic reticulum membrane"/>
    <property type="evidence" value="ECO:0007669"/>
    <property type="project" value="UniProtKB-SubCell"/>
</dbReference>
<evidence type="ECO:0000256" key="18">
    <source>
        <dbReference type="RuleBase" id="RU369120"/>
    </source>
</evidence>
<keyword evidence="5" id="KW-0256">Endoplasmic reticulum</keyword>
<evidence type="ECO:0000256" key="9">
    <source>
        <dbReference type="ARBA" id="ARBA00023002"/>
    </source>
</evidence>
<feature type="transmembrane region" description="Helical" evidence="18">
    <location>
        <begin position="829"/>
        <end position="845"/>
    </location>
</feature>
<name>A0AAX6MF89_9PEZI</name>
<feature type="compositionally biased region" description="Basic residues" evidence="19">
    <location>
        <begin position="379"/>
        <end position="388"/>
    </location>
</feature>
<keyword evidence="3 18" id="KW-0444">Lipid biosynthesis</keyword>
<evidence type="ECO:0000256" key="1">
    <source>
        <dbReference type="ARBA" id="ARBA00004477"/>
    </source>
</evidence>
<dbReference type="Gene3D" id="1.20.120.1630">
    <property type="match status" value="1"/>
</dbReference>
<evidence type="ECO:0000256" key="12">
    <source>
        <dbReference type="ARBA" id="ARBA00023136"/>
    </source>
</evidence>
<evidence type="ECO:0000256" key="16">
    <source>
        <dbReference type="ARBA" id="ARBA00038892"/>
    </source>
</evidence>
<evidence type="ECO:0000256" key="13">
    <source>
        <dbReference type="ARBA" id="ARBA00023166"/>
    </source>
</evidence>
<dbReference type="Pfam" id="PF01222">
    <property type="entry name" value="ERG4_ERG24"/>
    <property type="match status" value="1"/>
</dbReference>
<keyword evidence="12 18" id="KW-0472">Membrane</keyword>
<evidence type="ECO:0000256" key="7">
    <source>
        <dbReference type="ARBA" id="ARBA00022955"/>
    </source>
</evidence>
<feature type="compositionally biased region" description="Low complexity" evidence="19">
    <location>
        <begin position="433"/>
        <end position="446"/>
    </location>
</feature>
<comment type="subcellular location">
    <subcellularLocation>
        <location evidence="1">Endoplasmic reticulum membrane</location>
        <topology evidence="1">Multi-pass membrane protein</topology>
    </subcellularLocation>
</comment>
<proteinExistence type="inferred from homology"/>
<evidence type="ECO:0000256" key="2">
    <source>
        <dbReference type="ARBA" id="ARBA00005402"/>
    </source>
</evidence>
<feature type="region of interest" description="Disordered" evidence="19">
    <location>
        <begin position="299"/>
        <end position="450"/>
    </location>
</feature>
<keyword evidence="6" id="KW-0521">NADP</keyword>
<evidence type="ECO:0000256" key="11">
    <source>
        <dbReference type="ARBA" id="ARBA00023098"/>
    </source>
</evidence>
<feature type="compositionally biased region" description="Basic and acidic residues" evidence="19">
    <location>
        <begin position="355"/>
        <end position="366"/>
    </location>
</feature>
<evidence type="ECO:0000313" key="21">
    <source>
        <dbReference type="Proteomes" id="UP001369815"/>
    </source>
</evidence>
<dbReference type="PROSITE" id="PS01017">
    <property type="entry name" value="STEROL_REDUCT_1"/>
    <property type="match status" value="1"/>
</dbReference>
<evidence type="ECO:0000313" key="20">
    <source>
        <dbReference type="EMBL" id="KAK6951275.1"/>
    </source>
</evidence>